<evidence type="ECO:0000313" key="3">
    <source>
        <dbReference type="Proteomes" id="UP000054279"/>
    </source>
</evidence>
<sequence>MKPEPQKAEPSPGFEPKPGPQITTAERIQENPSLELWRESNPGDNVPHPNNITTALHIFFHSLVPSTSAPCCKRSFDRCSPGQFFHKKQPHPVSVADLQQRTLPSPEMIEELIKNASRLWSKGKRAIAYAHHESSLLRLYPFWVLYFWKQVSQIKKEASVHWLGAEKWINRVRSRAKSDEERSVAERVLET</sequence>
<protein>
    <submittedName>
        <fullName evidence="2">Uncharacterized protein</fullName>
    </submittedName>
</protein>
<reference evidence="2 3" key="1">
    <citation type="submission" date="2014-06" db="EMBL/GenBank/DDBJ databases">
        <title>Evolutionary Origins and Diversification of the Mycorrhizal Mutualists.</title>
        <authorList>
            <consortium name="DOE Joint Genome Institute"/>
            <consortium name="Mycorrhizal Genomics Consortium"/>
            <person name="Kohler A."/>
            <person name="Kuo A."/>
            <person name="Nagy L.G."/>
            <person name="Floudas D."/>
            <person name="Copeland A."/>
            <person name="Barry K.W."/>
            <person name="Cichocki N."/>
            <person name="Veneault-Fourrey C."/>
            <person name="LaButti K."/>
            <person name="Lindquist E.A."/>
            <person name="Lipzen A."/>
            <person name="Lundell T."/>
            <person name="Morin E."/>
            <person name="Murat C."/>
            <person name="Riley R."/>
            <person name="Ohm R."/>
            <person name="Sun H."/>
            <person name="Tunlid A."/>
            <person name="Henrissat B."/>
            <person name="Grigoriev I.V."/>
            <person name="Hibbett D.S."/>
            <person name="Martin F."/>
        </authorList>
    </citation>
    <scope>NUCLEOTIDE SEQUENCE [LARGE SCALE GENOMIC DNA]</scope>
    <source>
        <strain evidence="2 3">SS14</strain>
    </source>
</reference>
<dbReference type="AlphaFoldDB" id="A0A0C9V2I6"/>
<evidence type="ECO:0000256" key="1">
    <source>
        <dbReference type="SAM" id="MobiDB-lite"/>
    </source>
</evidence>
<accession>A0A0C9V2I6</accession>
<gene>
    <name evidence="2" type="ORF">M422DRAFT_266622</name>
</gene>
<feature type="region of interest" description="Disordered" evidence="1">
    <location>
        <begin position="1"/>
        <end position="22"/>
    </location>
</feature>
<organism evidence="2 3">
    <name type="scientific">Sphaerobolus stellatus (strain SS14)</name>
    <dbReference type="NCBI Taxonomy" id="990650"/>
    <lineage>
        <taxon>Eukaryota</taxon>
        <taxon>Fungi</taxon>
        <taxon>Dikarya</taxon>
        <taxon>Basidiomycota</taxon>
        <taxon>Agaricomycotina</taxon>
        <taxon>Agaricomycetes</taxon>
        <taxon>Phallomycetidae</taxon>
        <taxon>Geastrales</taxon>
        <taxon>Sphaerobolaceae</taxon>
        <taxon>Sphaerobolus</taxon>
    </lineage>
</organism>
<proteinExistence type="predicted"/>
<evidence type="ECO:0000313" key="2">
    <source>
        <dbReference type="EMBL" id="KIJ31725.1"/>
    </source>
</evidence>
<dbReference type="Proteomes" id="UP000054279">
    <property type="component" value="Unassembled WGS sequence"/>
</dbReference>
<keyword evidence="3" id="KW-1185">Reference proteome</keyword>
<dbReference type="EMBL" id="KN837238">
    <property type="protein sequence ID" value="KIJ31725.1"/>
    <property type="molecule type" value="Genomic_DNA"/>
</dbReference>
<name>A0A0C9V2I6_SPHS4</name>
<dbReference type="HOGENOM" id="CLU_1422243_0_0_1"/>